<sequence>MEYEVLEYRVEQSVAVVTLNRPPYNPLNSQIFMELVHVLETIEDDDQVRAVILTGKGDKAFAAGADVHEMKGLDRKGIAKMARLARAAFNSMELLSKPIIGAVNGLALGGGCELALACDLRICSEHAKFALPELKLGIIPGAGGTQRLPRIIGQARAKEMILFGETVDARKAYEIGLVNKTLPMEELYASSMEWALKLAENPPIAMQAFKRSINTGMNVDLESALLIEDAHSTIAFLSEDRKEGMTAFSEKRKPNFVGR</sequence>
<dbReference type="InterPro" id="IPR018376">
    <property type="entry name" value="Enoyl-CoA_hyd/isom_CS"/>
</dbReference>
<dbReference type="CDD" id="cd06558">
    <property type="entry name" value="crotonase-like"/>
    <property type="match status" value="1"/>
</dbReference>
<comment type="similarity">
    <text evidence="1 3">Belongs to the enoyl-CoA hydratase/isomerase family.</text>
</comment>
<dbReference type="Proteomes" id="UP001310386">
    <property type="component" value="Unassembled WGS sequence"/>
</dbReference>
<dbReference type="InterPro" id="IPR029045">
    <property type="entry name" value="ClpP/crotonase-like_dom_sf"/>
</dbReference>
<dbReference type="RefSeq" id="WP_371756056.1">
    <property type="nucleotide sequence ID" value="NZ_JAYJLD010000060.1"/>
</dbReference>
<evidence type="ECO:0000313" key="4">
    <source>
        <dbReference type="EMBL" id="MEB3103932.1"/>
    </source>
</evidence>
<dbReference type="SUPFAM" id="SSF52096">
    <property type="entry name" value="ClpP/crotonase"/>
    <property type="match status" value="1"/>
</dbReference>
<dbReference type="Gene3D" id="3.90.226.10">
    <property type="entry name" value="2-enoyl-CoA Hydratase, Chain A, domain 1"/>
    <property type="match status" value="1"/>
</dbReference>
<accession>A0ABU5ZN46</accession>
<dbReference type="InterPro" id="IPR001753">
    <property type="entry name" value="Enoyl-CoA_hydra/iso"/>
</dbReference>
<keyword evidence="5" id="KW-1185">Reference proteome</keyword>
<gene>
    <name evidence="4" type="ORF">VF724_20150</name>
</gene>
<dbReference type="InterPro" id="IPR014748">
    <property type="entry name" value="Enoyl-CoA_hydra_C"/>
</dbReference>
<keyword evidence="2" id="KW-0456">Lyase</keyword>
<dbReference type="PANTHER" id="PTHR11941">
    <property type="entry name" value="ENOYL-COA HYDRATASE-RELATED"/>
    <property type="match status" value="1"/>
</dbReference>
<dbReference type="EMBL" id="JAYJLD010000060">
    <property type="protein sequence ID" value="MEB3103932.1"/>
    <property type="molecule type" value="Genomic_DNA"/>
</dbReference>
<dbReference type="Pfam" id="PF00378">
    <property type="entry name" value="ECH_1"/>
    <property type="match status" value="1"/>
</dbReference>
<evidence type="ECO:0000313" key="5">
    <source>
        <dbReference type="Proteomes" id="UP001310386"/>
    </source>
</evidence>
<organism evidence="4 5">
    <name type="scientific">Ferviditalea candida</name>
    <dbReference type="NCBI Taxonomy" id="3108399"/>
    <lineage>
        <taxon>Bacteria</taxon>
        <taxon>Bacillati</taxon>
        <taxon>Bacillota</taxon>
        <taxon>Bacilli</taxon>
        <taxon>Bacillales</taxon>
        <taxon>Paenibacillaceae</taxon>
        <taxon>Ferviditalea</taxon>
    </lineage>
</organism>
<reference evidence="4" key="1">
    <citation type="submission" date="2023-12" db="EMBL/GenBank/DDBJ databases">
        <title>Fervidustalea candida gen. nov., sp. nov., a novel member of the family Paenibacillaceae isolated from a geothermal area.</title>
        <authorList>
            <person name="Li W.-J."/>
            <person name="Jiao J.-Y."/>
            <person name="Chen Y."/>
        </authorList>
    </citation>
    <scope>NUCLEOTIDE SEQUENCE</scope>
    <source>
        <strain evidence="4">SYSU GA230002</strain>
    </source>
</reference>
<evidence type="ECO:0000256" key="1">
    <source>
        <dbReference type="ARBA" id="ARBA00005254"/>
    </source>
</evidence>
<comment type="caution">
    <text evidence="4">The sequence shown here is derived from an EMBL/GenBank/DDBJ whole genome shotgun (WGS) entry which is preliminary data.</text>
</comment>
<name>A0ABU5ZN46_9BACL</name>
<dbReference type="PANTHER" id="PTHR11941:SF54">
    <property type="entry name" value="ENOYL-COA HYDRATASE, MITOCHONDRIAL"/>
    <property type="match status" value="1"/>
</dbReference>
<evidence type="ECO:0000256" key="2">
    <source>
        <dbReference type="ARBA" id="ARBA00023239"/>
    </source>
</evidence>
<dbReference type="PROSITE" id="PS00166">
    <property type="entry name" value="ENOYL_COA_HYDRATASE"/>
    <property type="match status" value="1"/>
</dbReference>
<protein>
    <submittedName>
        <fullName evidence="4">Enoyl-CoA hydratase-related protein</fullName>
    </submittedName>
</protein>
<proteinExistence type="inferred from homology"/>
<dbReference type="Gene3D" id="1.10.12.10">
    <property type="entry name" value="Lyase 2-enoyl-coa Hydratase, Chain A, domain 2"/>
    <property type="match status" value="1"/>
</dbReference>
<evidence type="ECO:0000256" key="3">
    <source>
        <dbReference type="RuleBase" id="RU003707"/>
    </source>
</evidence>